<dbReference type="PATRIC" id="fig|1337393.3.peg.499"/>
<proteinExistence type="predicted"/>
<sequence length="34" mass="4092">MVKIKLFDVWIKKRYFLDFAIGIPLMKMRKASGF</sequence>
<dbReference type="Proteomes" id="UP000015834">
    <property type="component" value="Unassembled WGS sequence"/>
</dbReference>
<evidence type="ECO:0000313" key="2">
    <source>
        <dbReference type="Proteomes" id="UP000015834"/>
    </source>
</evidence>
<accession>T2T3A9</accession>
<dbReference type="EMBL" id="ASYU01000082">
    <property type="protein sequence ID" value="EQD99060.1"/>
    <property type="molecule type" value="Genomic_DNA"/>
</dbReference>
<dbReference type="AlphaFoldDB" id="T2T3A9"/>
<comment type="caution">
    <text evidence="1">The sequence shown here is derived from an EMBL/GenBank/DDBJ whole genome shotgun (WGS) entry which is preliminary data.</text>
</comment>
<gene>
    <name evidence="1" type="ORF">L933_05360</name>
</gene>
<evidence type="ECO:0000313" key="1">
    <source>
        <dbReference type="EMBL" id="EQD99060.1"/>
    </source>
</evidence>
<reference evidence="1 2" key="1">
    <citation type="journal article" date="2013" name="Genome Announc.">
        <title>Draft Genome Sequences of Helicobacter pylori Strains Isolated from Regions of Low and High Gastric Cancer Risk in Colombia.</title>
        <authorList>
            <person name="Sheh A."/>
            <person name="Piazuelo M.B."/>
            <person name="Wilson K.T."/>
            <person name="Correa P."/>
            <person name="Fox J.G."/>
        </authorList>
    </citation>
    <scope>NUCLEOTIDE SEQUENCE [LARGE SCALE GENOMIC DNA]</scope>
    <source>
        <strain evidence="1 2">PZ5056</strain>
    </source>
</reference>
<organism evidence="1 2">
    <name type="scientific">Helicobacter pylori PZ5056</name>
    <dbReference type="NCBI Taxonomy" id="1337393"/>
    <lineage>
        <taxon>Bacteria</taxon>
        <taxon>Pseudomonadati</taxon>
        <taxon>Campylobacterota</taxon>
        <taxon>Epsilonproteobacteria</taxon>
        <taxon>Campylobacterales</taxon>
        <taxon>Helicobacteraceae</taxon>
        <taxon>Helicobacter</taxon>
    </lineage>
</organism>
<protein>
    <submittedName>
        <fullName evidence="1">Uncharacterized protein</fullName>
    </submittedName>
</protein>
<name>T2T3A9_HELPX</name>